<dbReference type="NCBIfam" id="TIGR03590">
    <property type="entry name" value="PseG"/>
    <property type="match status" value="1"/>
</dbReference>
<organism evidence="3 4">
    <name type="scientific">Pedobacter heparinus (strain ATCC 13125 / DSM 2366 / CIP 104194 / JCM 7457 / NBRC 12017 / NCIMB 9290 / NRRL B-14731 / HIM 762-3)</name>
    <dbReference type="NCBI Taxonomy" id="485917"/>
    <lineage>
        <taxon>Bacteria</taxon>
        <taxon>Pseudomonadati</taxon>
        <taxon>Bacteroidota</taxon>
        <taxon>Sphingobacteriia</taxon>
        <taxon>Sphingobacteriales</taxon>
        <taxon>Sphingobacteriaceae</taxon>
        <taxon>Pedobacter</taxon>
    </lineage>
</organism>
<keyword evidence="4" id="KW-1185">Reference proteome</keyword>
<dbReference type="KEGG" id="phe:Phep_3944"/>
<dbReference type="EMBL" id="CP001681">
    <property type="protein sequence ID" value="ACU06135.1"/>
    <property type="molecule type" value="Genomic_DNA"/>
</dbReference>
<dbReference type="Proteomes" id="UP000000852">
    <property type="component" value="Chromosome"/>
</dbReference>
<feature type="binding site" evidence="2">
    <location>
        <position position="257"/>
    </location>
    <ligand>
        <name>substrate</name>
    </ligand>
</feature>
<dbReference type="InterPro" id="IPR020023">
    <property type="entry name" value="PseG"/>
</dbReference>
<dbReference type="eggNOG" id="COG3980">
    <property type="taxonomic scope" value="Bacteria"/>
</dbReference>
<feature type="active site" description="Proton acceptor" evidence="1">
    <location>
        <position position="20"/>
    </location>
</feature>
<dbReference type="GO" id="GO:0016740">
    <property type="term" value="F:transferase activity"/>
    <property type="evidence" value="ECO:0007669"/>
    <property type="project" value="UniProtKB-KW"/>
</dbReference>
<dbReference type="AlphaFoldDB" id="C6XVR0"/>
<name>C6XVR0_PEDHD</name>
<evidence type="ECO:0000313" key="4">
    <source>
        <dbReference type="Proteomes" id="UP000000852"/>
    </source>
</evidence>
<dbReference type="STRING" id="485917.Phep_3944"/>
<gene>
    <name evidence="3" type="ordered locus">Phep_3944</name>
</gene>
<dbReference type="HOGENOM" id="CLU_023406_1_0_10"/>
<feature type="binding site" evidence="2">
    <location>
        <begin position="252"/>
        <end position="253"/>
    </location>
    <ligand>
        <name>substrate</name>
    </ligand>
</feature>
<dbReference type="Gene3D" id="3.40.50.2000">
    <property type="entry name" value="Glycogen Phosphorylase B"/>
    <property type="match status" value="1"/>
</dbReference>
<feature type="binding site" evidence="2">
    <location>
        <position position="151"/>
    </location>
    <ligand>
        <name>substrate</name>
    </ligand>
</feature>
<reference evidence="3 4" key="1">
    <citation type="journal article" date="2009" name="Stand. Genomic Sci.">
        <title>Complete genome sequence of Pedobacter heparinus type strain (HIM 762-3).</title>
        <authorList>
            <person name="Han C."/>
            <person name="Spring S."/>
            <person name="Lapidus A."/>
            <person name="Del Rio T.G."/>
            <person name="Tice H."/>
            <person name="Copeland A."/>
            <person name="Cheng J.F."/>
            <person name="Lucas S."/>
            <person name="Chen F."/>
            <person name="Nolan M."/>
            <person name="Bruce D."/>
            <person name="Goodwin L."/>
            <person name="Pitluck S."/>
            <person name="Ivanova N."/>
            <person name="Mavromatis K."/>
            <person name="Mikhailova N."/>
            <person name="Pati A."/>
            <person name="Chen A."/>
            <person name="Palaniappan K."/>
            <person name="Land M."/>
            <person name="Hauser L."/>
            <person name="Chang Y.J."/>
            <person name="Jeffries C.C."/>
            <person name="Saunders E."/>
            <person name="Chertkov O."/>
            <person name="Brettin T."/>
            <person name="Goker M."/>
            <person name="Rohde M."/>
            <person name="Bristow J."/>
            <person name="Eisen J.A."/>
            <person name="Markowitz V."/>
            <person name="Hugenholtz P."/>
            <person name="Kyrpides N.C."/>
            <person name="Klenk H.P."/>
            <person name="Detter J.C."/>
        </authorList>
    </citation>
    <scope>NUCLEOTIDE SEQUENCE [LARGE SCALE GENOMIC DNA]</scope>
    <source>
        <strain evidence="4">ATCC 13125 / DSM 2366 / CIP 104194 / JCM 7457 / NBRC 12017 / NCIMB 9290 / NRRL B-14731 / HIM 762-3</strain>
    </source>
</reference>
<keyword evidence="3" id="KW-0808">Transferase</keyword>
<evidence type="ECO:0000256" key="1">
    <source>
        <dbReference type="PIRSR" id="PIRSR620023-1"/>
    </source>
</evidence>
<accession>C6XVR0</accession>
<dbReference type="RefSeq" id="WP_015809743.1">
    <property type="nucleotide sequence ID" value="NC_013061.1"/>
</dbReference>
<proteinExistence type="predicted"/>
<evidence type="ECO:0000313" key="3">
    <source>
        <dbReference type="EMBL" id="ACU06135.1"/>
    </source>
</evidence>
<evidence type="ECO:0000256" key="2">
    <source>
        <dbReference type="PIRSR" id="PIRSR620023-2"/>
    </source>
</evidence>
<dbReference type="OrthoDB" id="6290225at2"/>
<protein>
    <submittedName>
        <fullName evidence="3">Spore coat polysaccharide biosynthesis protein predicted glycosyltransferase</fullName>
    </submittedName>
</protein>
<sequence>MHKPRILFRADGNNKIGLGHIMRCIALSEMLSPNFNCVFLISKPSLELQSIIRTFGDLIELKSNTKIDELFEITPLLLSTDIVVTDGYDFNNVYLKYIKCRVHKLVVIDDLAKGEFIADLVINHGGEYIKDKYKTESYTRLLIGFDYLIVRKAFIQALTKNRVIDEIETVFICMGGADPFSVTTKVIKACIKSGFVKNIIVVIGNAYVNTNDLINLIENENEGINIKLERNLSAELMVDMISACQLSICPASSISLEVCCVKSGLLTGTVIDNQFAIHEQLIRKGCAMSIGDFNKATIEDIITALNEVNSVERINELIRCQKLATMRVHNEELLKEFMKLSL</sequence>
<dbReference type="Gene3D" id="3.40.50.11190">
    <property type="match status" value="1"/>
</dbReference>